<dbReference type="SMART" id="SM00558">
    <property type="entry name" value="JmjC"/>
    <property type="match status" value="1"/>
</dbReference>
<feature type="compositionally biased region" description="Basic and acidic residues" evidence="5">
    <location>
        <begin position="548"/>
        <end position="559"/>
    </location>
</feature>
<dbReference type="Pfam" id="PF02373">
    <property type="entry name" value="JmjC"/>
    <property type="match status" value="1"/>
</dbReference>
<feature type="region of interest" description="Disordered" evidence="5">
    <location>
        <begin position="548"/>
        <end position="576"/>
    </location>
</feature>
<feature type="compositionally biased region" description="Low complexity" evidence="5">
    <location>
        <begin position="1300"/>
        <end position="1311"/>
    </location>
</feature>
<feature type="compositionally biased region" description="Acidic residues" evidence="5">
    <location>
        <begin position="1135"/>
        <end position="1146"/>
    </location>
</feature>
<feature type="region of interest" description="Disordered" evidence="5">
    <location>
        <begin position="694"/>
        <end position="805"/>
    </location>
</feature>
<keyword evidence="4" id="KW-0539">Nucleus</keyword>
<comment type="subcellular location">
    <subcellularLocation>
        <location evidence="1">Nucleus</location>
    </subcellularLocation>
</comment>
<dbReference type="Gene3D" id="2.60.120.650">
    <property type="entry name" value="Cupin"/>
    <property type="match status" value="1"/>
</dbReference>
<evidence type="ECO:0000256" key="2">
    <source>
        <dbReference type="ARBA" id="ARBA00023015"/>
    </source>
</evidence>
<evidence type="ECO:0000313" key="7">
    <source>
        <dbReference type="EMBL" id="KAJ6441708.1"/>
    </source>
</evidence>
<sequence>MPTALHPQAKFDPIPPDLDLPALVDRTPNFKWVQRVSRTQIRNLGQQEFEKLVQIHVIAGGKPLVIDGWDSVLPGELFSVEWLERTYDKKQENVRDIPASSDIPMTMGHYLRSMKQLTNQWTPHTFRDERRQRLYLKDIDCPPEWHDALQKVIQPSLFYLNENVATSGGPDRQGGDLFRGEATAAPAGDLMSSLPLEMRAQNLMCYIGHEGTYTPAHREMCASLGQNIMVEASRDGAGEKAGSSIWFMTESKDREVVREYFLSMLGHDIEIEKHFAQVNAWKKAPFDVGVVEQRPGDFILIPPLAAHQVWNRGTRTMKVAWNRTTAETLDMALHEALPKARLVCRDEQYKNKAIIYFTLQKYFQELQEMEEKADMAQMSFMGIGHDIVRNSPRAKHLASDFKRLFTLFSEVLVDEVFATKEKEVEFLPFDSCVTCSYCRSNIFNRFLTCKHCVRTLANGDEDAYDICMECYAMGRSCACLSGLQWCEQWSWSELVDSYENWRAMVIISDGYIDLQNSPPPFEIARQKSGKKSVAQICQEALKRRPWKDITKPEREKTPSDSEQGDDDEKSKKKPKRKKKKGELRRCHVCCHKDYSYRVHECTNPGCTEGYCYGVLYRAFDMMPQKVLEDEYWQCPKCLGICSCGGCRRSGNTDAYTPKTTHLGHDTRPIADDRSVEALVDFRVHNLSWLKAVGEESRSKDSRRMQRLREQADSAKAQDLTHQVEAGRAVPDDTEATDTANIAPATTGVNGYGDQSEVFGPQSSAMDGFSQGLEGGRIDGASTGINGPALPGDSDMGDIDTSSYPDPSVLVRQRIGMGYYEQDDTPDKILFDPYQAPSEEVMKIRDDSEIPEFVKKSIRAAKRRARRENEDPDFIVGRSHHTKKPRLTQQTDALESMDPALFDSPTAPAPTTRTEVEGDNTRPSQHSDTPASRSDETPQRRQAPLWFDANEPELRHAKPLASYVEVEDAEVDDAEELSVAAQSPRPTERPRGPPRSDAIDAAADDIRGIFGAQAEAPGPAAPSASAPKRRGRPPKRLSVAAAAPDDGEMTTSLSSPIVESEGEKKRRGRPRTSAVGTNTASRKSNNGKGARRLSAANNVEAQLVAEMMSQAAPEKLPPRRRGRRPGVTTIAAASAEWEEVEGSDNETSEPPPPIATPTAGRGKPTASSRKKAATPASDPQFMSLAERMALKGKKFKIGQRKTVSGDAATRNVLSSPAEADAAEATDERSTSGGETSVVDRGYRDGVRVSKRANGAEQQTAWPMDLDASDAKGEPRQSIEDRAPAKQTVVRLADVGSEDESSAGSSSSSAIGSGDEDDIPSEGNGARSRGALANADDTQHEKVAGNDAGQYPHWVGKGSKRLLV</sequence>
<gene>
    <name evidence="7" type="ORF">O9K51_05259</name>
</gene>
<dbReference type="SUPFAM" id="SSF51197">
    <property type="entry name" value="Clavaminate synthase-like"/>
    <property type="match status" value="1"/>
</dbReference>
<feature type="domain" description="JmjC" evidence="6">
    <location>
        <begin position="169"/>
        <end position="340"/>
    </location>
</feature>
<dbReference type="InterPro" id="IPR003347">
    <property type="entry name" value="JmjC_dom"/>
</dbReference>
<evidence type="ECO:0000256" key="1">
    <source>
        <dbReference type="ARBA" id="ARBA00004123"/>
    </source>
</evidence>
<dbReference type="InterPro" id="IPR018866">
    <property type="entry name" value="Znf-4CXXC_R1"/>
</dbReference>
<evidence type="ECO:0000256" key="4">
    <source>
        <dbReference type="ARBA" id="ARBA00023242"/>
    </source>
</evidence>
<accession>A0AB34FS84</accession>
<dbReference type="PROSITE" id="PS51184">
    <property type="entry name" value="JMJC"/>
    <property type="match status" value="1"/>
</dbReference>
<keyword evidence="3" id="KW-0804">Transcription</keyword>
<evidence type="ECO:0000256" key="3">
    <source>
        <dbReference type="ARBA" id="ARBA00023163"/>
    </source>
</evidence>
<evidence type="ECO:0000259" key="6">
    <source>
        <dbReference type="PROSITE" id="PS51184"/>
    </source>
</evidence>
<feature type="compositionally biased region" description="Acidic residues" evidence="5">
    <location>
        <begin position="964"/>
        <end position="975"/>
    </location>
</feature>
<feature type="compositionally biased region" description="Basic residues" evidence="5">
    <location>
        <begin position="1189"/>
        <end position="1198"/>
    </location>
</feature>
<comment type="caution">
    <text evidence="7">The sequence shown here is derived from an EMBL/GenBank/DDBJ whole genome shotgun (WGS) entry which is preliminary data.</text>
</comment>
<feature type="compositionally biased region" description="Polar residues" evidence="5">
    <location>
        <begin position="920"/>
        <end position="931"/>
    </location>
</feature>
<dbReference type="Pfam" id="PF10497">
    <property type="entry name" value="zf-4CXXC_R1"/>
    <property type="match status" value="1"/>
</dbReference>
<feature type="compositionally biased region" description="Polar residues" evidence="5">
    <location>
        <begin position="1073"/>
        <end position="1086"/>
    </location>
</feature>
<keyword evidence="8" id="KW-1185">Reference proteome</keyword>
<feature type="compositionally biased region" description="Low complexity" evidence="5">
    <location>
        <begin position="1015"/>
        <end position="1025"/>
    </location>
</feature>
<evidence type="ECO:0000256" key="5">
    <source>
        <dbReference type="SAM" id="MobiDB-lite"/>
    </source>
</evidence>
<keyword evidence="2" id="KW-0805">Transcription regulation</keyword>
<reference evidence="7" key="1">
    <citation type="submission" date="2023-01" db="EMBL/GenBank/DDBJ databases">
        <title>The growth and conidiation of Purpureocillium lavendulum are regulated by nitrogen source and histone H3K14 acetylation.</title>
        <authorList>
            <person name="Tang P."/>
            <person name="Han J."/>
            <person name="Zhang C."/>
            <person name="Tang P."/>
            <person name="Qi F."/>
            <person name="Zhang K."/>
            <person name="Liang L."/>
        </authorList>
    </citation>
    <scope>NUCLEOTIDE SEQUENCE</scope>
    <source>
        <strain evidence="7">YMF1.00683</strain>
    </source>
</reference>
<dbReference type="GO" id="GO:0005634">
    <property type="term" value="C:nucleus"/>
    <property type="evidence" value="ECO:0007669"/>
    <property type="project" value="UniProtKB-SubCell"/>
</dbReference>
<proteinExistence type="predicted"/>
<evidence type="ECO:0000313" key="8">
    <source>
        <dbReference type="Proteomes" id="UP001163105"/>
    </source>
</evidence>
<organism evidence="7 8">
    <name type="scientific">Purpureocillium lavendulum</name>
    <dbReference type="NCBI Taxonomy" id="1247861"/>
    <lineage>
        <taxon>Eukaryota</taxon>
        <taxon>Fungi</taxon>
        <taxon>Dikarya</taxon>
        <taxon>Ascomycota</taxon>
        <taxon>Pezizomycotina</taxon>
        <taxon>Sordariomycetes</taxon>
        <taxon>Hypocreomycetidae</taxon>
        <taxon>Hypocreales</taxon>
        <taxon>Ophiocordycipitaceae</taxon>
        <taxon>Purpureocillium</taxon>
    </lineage>
</organism>
<dbReference type="Proteomes" id="UP001163105">
    <property type="component" value="Unassembled WGS sequence"/>
</dbReference>
<feature type="compositionally biased region" description="Basic and acidic residues" evidence="5">
    <location>
        <begin position="694"/>
        <end position="712"/>
    </location>
</feature>
<dbReference type="EMBL" id="JAQHRD010000004">
    <property type="protein sequence ID" value="KAJ6441708.1"/>
    <property type="molecule type" value="Genomic_DNA"/>
</dbReference>
<feature type="compositionally biased region" description="Basic and acidic residues" evidence="5">
    <location>
        <begin position="1267"/>
        <end position="1282"/>
    </location>
</feature>
<feature type="region of interest" description="Disordered" evidence="5">
    <location>
        <begin position="859"/>
        <end position="885"/>
    </location>
</feature>
<protein>
    <submittedName>
        <fullName evidence="7">Protein rds1</fullName>
    </submittedName>
</protein>
<name>A0AB34FS84_9HYPO</name>
<feature type="region of interest" description="Disordered" evidence="5">
    <location>
        <begin position="898"/>
        <end position="1362"/>
    </location>
</feature>